<keyword evidence="3" id="KW-1185">Reference proteome</keyword>
<dbReference type="Proteomes" id="UP000070433">
    <property type="component" value="Chromosome"/>
</dbReference>
<evidence type="ECO:0000313" key="3">
    <source>
        <dbReference type="Proteomes" id="UP000070433"/>
    </source>
</evidence>
<dbReference type="PANTHER" id="PTHR12631:SF10">
    <property type="entry name" value="BETA-XYLOSIDASE-LIKE PROTEIN-RELATED"/>
    <property type="match status" value="1"/>
</dbReference>
<name>A0A127K0P3_9BURK</name>
<dbReference type="Gene3D" id="3.20.20.80">
    <property type="entry name" value="Glycosidases"/>
    <property type="match status" value="1"/>
</dbReference>
<dbReference type="EMBL" id="CP010951">
    <property type="protein sequence ID" value="AMO24382.1"/>
    <property type="molecule type" value="Genomic_DNA"/>
</dbReference>
<organism evidence="2 3">
    <name type="scientific">Ramlibacter tataouinensis</name>
    <dbReference type="NCBI Taxonomy" id="94132"/>
    <lineage>
        <taxon>Bacteria</taxon>
        <taxon>Pseudomonadati</taxon>
        <taxon>Pseudomonadota</taxon>
        <taxon>Betaproteobacteria</taxon>
        <taxon>Burkholderiales</taxon>
        <taxon>Comamonadaceae</taxon>
        <taxon>Ramlibacter</taxon>
    </lineage>
</organism>
<dbReference type="GO" id="GO:0004553">
    <property type="term" value="F:hydrolase activity, hydrolyzing O-glycosyl compounds"/>
    <property type="evidence" value="ECO:0007669"/>
    <property type="project" value="TreeGrafter"/>
</dbReference>
<evidence type="ECO:0008006" key="4">
    <source>
        <dbReference type="Google" id="ProtNLM"/>
    </source>
</evidence>
<dbReference type="OrthoDB" id="912485at2"/>
<protein>
    <recommendedName>
        <fullName evidence="4">Asl1-like glycosyl hydrolase catalytic domain-containing protein</fullName>
    </recommendedName>
</protein>
<dbReference type="RefSeq" id="WP_061502112.1">
    <property type="nucleotide sequence ID" value="NZ_CP010951.1"/>
</dbReference>
<reference evidence="2 3" key="1">
    <citation type="journal article" date="2014" name="Int. J. Syst. Evol. Microbiol.">
        <title>Ramlibacter solisilvae sp. nov., isolated from forest soil, and emended description of the genus Ramlibacter.</title>
        <authorList>
            <person name="Lee H.J."/>
            <person name="Lee S.H."/>
            <person name="Lee S.S."/>
            <person name="Lee J.S."/>
            <person name="Kim Y."/>
            <person name="Kim S.C."/>
            <person name="Jeon C.O."/>
        </authorList>
    </citation>
    <scope>NUCLEOTIDE SEQUENCE [LARGE SCALE GENOMIC DNA]</scope>
    <source>
        <strain evidence="2 3">5-10</strain>
    </source>
</reference>
<evidence type="ECO:0000313" key="2">
    <source>
        <dbReference type="EMBL" id="AMO24382.1"/>
    </source>
</evidence>
<dbReference type="PANTHER" id="PTHR12631">
    <property type="entry name" value="ALPHA-L-IDURONIDASE"/>
    <property type="match status" value="1"/>
</dbReference>
<feature type="chain" id="PRO_5007449732" description="Asl1-like glycosyl hydrolase catalytic domain-containing protein" evidence="1">
    <location>
        <begin position="30"/>
        <end position="448"/>
    </location>
</feature>
<accession>A0A127K0P3</accession>
<dbReference type="InterPro" id="IPR017853">
    <property type="entry name" value="GH"/>
</dbReference>
<sequence>MRSACVMAGTALGAAALAALAILPMATSAADTAKPLAVGVQTHFAFEPSGTDIGSFHSWMQRSRFTTSRDEMFWSDVEDDAGRLELRRGALRSQQAWASMPAPFAGLLTLDFGHLRYDSGAQPKSDTARSAFARYAAYVAGEASPGIRWVEVWNEWNMPTSHERAVRSRGDAHDYARLAQVTYAKLKAEHPRITVLAGSAGEDSVEWRWMRQAIGQGLLSHTDALSVHLYNHCSAPMLVGSDEMAERLDALHVIVAAAGHRQMPFYVTEVGWPTHLGKCGVSEKAAAQHSVRFLLEASVRPWVAGVWFYELRDGGDDPHNQEHRFGLLRRDGTEKPAGCALRELGALLASRPATFVPGNKMAAASFRNGDSDRWLLWARGKVQQPVSVRLASNDAPATSFSSPAVCSLQAASMEIGPQGAYATVRLTPRSVYIIDVRAGEPLKVEELS</sequence>
<dbReference type="InterPro" id="IPR051923">
    <property type="entry name" value="Glycosyl_Hydrolase_39"/>
</dbReference>
<evidence type="ECO:0000256" key="1">
    <source>
        <dbReference type="SAM" id="SignalP"/>
    </source>
</evidence>
<keyword evidence="1" id="KW-0732">Signal</keyword>
<dbReference type="SUPFAM" id="SSF51445">
    <property type="entry name" value="(Trans)glycosidases"/>
    <property type="match status" value="1"/>
</dbReference>
<dbReference type="AlphaFoldDB" id="A0A127K0P3"/>
<gene>
    <name evidence="2" type="ORF">UC35_17980</name>
</gene>
<proteinExistence type="predicted"/>
<feature type="signal peptide" evidence="1">
    <location>
        <begin position="1"/>
        <end position="29"/>
    </location>
</feature>